<dbReference type="SUPFAM" id="SSF74924">
    <property type="entry name" value="Cap-Gly domain"/>
    <property type="match status" value="1"/>
</dbReference>
<feature type="compositionally biased region" description="Low complexity" evidence="3">
    <location>
        <begin position="503"/>
        <end position="512"/>
    </location>
</feature>
<dbReference type="EMBL" id="KE361631">
    <property type="protein sequence ID" value="EPQ29294.1"/>
    <property type="molecule type" value="Genomic_DNA"/>
</dbReference>
<name>A0A061HA01_9BASI</name>
<feature type="region of interest" description="Disordered" evidence="3">
    <location>
        <begin position="1"/>
        <end position="211"/>
    </location>
</feature>
<evidence type="ECO:0000256" key="2">
    <source>
        <dbReference type="SAM" id="Coils"/>
    </source>
</evidence>
<feature type="coiled-coil region" evidence="2">
    <location>
        <begin position="661"/>
        <end position="776"/>
    </location>
</feature>
<dbReference type="GO" id="GO:0003676">
    <property type="term" value="F:nucleic acid binding"/>
    <property type="evidence" value="ECO:0007669"/>
    <property type="project" value="InterPro"/>
</dbReference>
<feature type="compositionally biased region" description="Low complexity" evidence="3">
    <location>
        <begin position="318"/>
        <end position="333"/>
    </location>
</feature>
<feature type="compositionally biased region" description="Polar residues" evidence="3">
    <location>
        <begin position="384"/>
        <end position="393"/>
    </location>
</feature>
<proteinExistence type="predicted"/>
<evidence type="ECO:0000313" key="6">
    <source>
        <dbReference type="EMBL" id="EPQ29294.1"/>
    </source>
</evidence>
<dbReference type="RefSeq" id="XP_007878757.1">
    <property type="nucleotide sequence ID" value="XM_007880566.1"/>
</dbReference>
<feature type="compositionally biased region" description="Polar residues" evidence="3">
    <location>
        <begin position="68"/>
        <end position="77"/>
    </location>
</feature>
<feature type="compositionally biased region" description="Low complexity" evidence="3">
    <location>
        <begin position="123"/>
        <end position="142"/>
    </location>
</feature>
<keyword evidence="1" id="KW-0862">Zinc</keyword>
<feature type="compositionally biased region" description="Polar residues" evidence="3">
    <location>
        <begin position="481"/>
        <end position="494"/>
    </location>
</feature>
<reference evidence="6 7" key="1">
    <citation type="journal article" date="2013" name="Plant Cell">
        <title>The transition from a phytopathogenic smut ancestor to an anamorphic biocontrol agent deciphered by comparative whole-genome analysis.</title>
        <authorList>
            <person name="Lefebvre F."/>
            <person name="Joly D.L."/>
            <person name="Labbe C."/>
            <person name="Teichmann B."/>
            <person name="Linning R."/>
            <person name="Belzile F."/>
            <person name="Bakkeren G."/>
            <person name="Belanger R.R."/>
        </authorList>
    </citation>
    <scope>NUCLEOTIDE SEQUENCE [LARGE SCALE GENOMIC DNA]</scope>
    <source>
        <strain evidence="6 7">PF-1</strain>
    </source>
</reference>
<feature type="coiled-coil region" evidence="2">
    <location>
        <begin position="807"/>
        <end position="1063"/>
    </location>
</feature>
<evidence type="ECO:0000256" key="1">
    <source>
        <dbReference type="PROSITE-ProRule" id="PRU00047"/>
    </source>
</evidence>
<dbReference type="GeneID" id="19317161"/>
<dbReference type="InterPro" id="IPR001878">
    <property type="entry name" value="Znf_CCHC"/>
</dbReference>
<dbReference type="PROSITE" id="PS50158">
    <property type="entry name" value="ZF_CCHC"/>
    <property type="match status" value="1"/>
</dbReference>
<evidence type="ECO:0000259" key="5">
    <source>
        <dbReference type="PROSITE" id="PS50245"/>
    </source>
</evidence>
<feature type="compositionally biased region" description="Low complexity" evidence="3">
    <location>
        <begin position="1"/>
        <end position="15"/>
    </location>
</feature>
<dbReference type="Gene3D" id="4.10.60.10">
    <property type="entry name" value="Zinc finger, CCHC-type"/>
    <property type="match status" value="1"/>
</dbReference>
<dbReference type="PROSITE" id="PS00845">
    <property type="entry name" value="CAP_GLY_1"/>
    <property type="match status" value="1"/>
</dbReference>
<keyword evidence="1" id="KW-0479">Metal-binding</keyword>
<feature type="compositionally biased region" description="Acidic residues" evidence="3">
    <location>
        <begin position="1358"/>
        <end position="1369"/>
    </location>
</feature>
<feature type="region of interest" description="Disordered" evidence="3">
    <location>
        <begin position="454"/>
        <end position="645"/>
    </location>
</feature>
<accession>A0A061HA01</accession>
<organism evidence="6 7">
    <name type="scientific">Pseudozyma flocculosa PF-1</name>
    <dbReference type="NCBI Taxonomy" id="1277687"/>
    <lineage>
        <taxon>Eukaryota</taxon>
        <taxon>Fungi</taxon>
        <taxon>Dikarya</taxon>
        <taxon>Basidiomycota</taxon>
        <taxon>Ustilaginomycotina</taxon>
        <taxon>Ustilaginomycetes</taxon>
        <taxon>Ustilaginales</taxon>
        <taxon>Ustilaginaceae</taxon>
        <taxon>Pseudozyma</taxon>
    </lineage>
</organism>
<dbReference type="GO" id="GO:0008270">
    <property type="term" value="F:zinc ion binding"/>
    <property type="evidence" value="ECO:0007669"/>
    <property type="project" value="UniProtKB-KW"/>
</dbReference>
<dbReference type="Pfam" id="PF01302">
    <property type="entry name" value="CAP_GLY"/>
    <property type="match status" value="1"/>
</dbReference>
<dbReference type="PROSITE" id="PS50245">
    <property type="entry name" value="CAP_GLY_2"/>
    <property type="match status" value="1"/>
</dbReference>
<keyword evidence="1" id="KW-0863">Zinc-finger</keyword>
<dbReference type="Proteomes" id="UP000053664">
    <property type="component" value="Unassembled WGS sequence"/>
</dbReference>
<feature type="compositionally biased region" description="Low complexity" evidence="3">
    <location>
        <begin position="557"/>
        <end position="577"/>
    </location>
</feature>
<dbReference type="HOGENOM" id="CLU_008637_0_0_1"/>
<gene>
    <name evidence="6" type="ORF">PFL1_03049</name>
</gene>
<feature type="compositionally biased region" description="Low complexity" evidence="3">
    <location>
        <begin position="1331"/>
        <end position="1346"/>
    </location>
</feature>
<evidence type="ECO:0000259" key="4">
    <source>
        <dbReference type="PROSITE" id="PS50158"/>
    </source>
</evidence>
<dbReference type="InterPro" id="IPR036859">
    <property type="entry name" value="CAP-Gly_dom_sf"/>
</dbReference>
<evidence type="ECO:0000256" key="3">
    <source>
        <dbReference type="SAM" id="MobiDB-lite"/>
    </source>
</evidence>
<feature type="region of interest" description="Disordered" evidence="3">
    <location>
        <begin position="401"/>
        <end position="420"/>
    </location>
</feature>
<feature type="compositionally biased region" description="Polar residues" evidence="3">
    <location>
        <begin position="1314"/>
        <end position="1323"/>
    </location>
</feature>
<feature type="region of interest" description="Disordered" evidence="3">
    <location>
        <begin position="1064"/>
        <end position="1133"/>
    </location>
</feature>
<feature type="compositionally biased region" description="Low complexity" evidence="3">
    <location>
        <begin position="350"/>
        <end position="376"/>
    </location>
</feature>
<feature type="compositionally biased region" description="Low complexity" evidence="3">
    <location>
        <begin position="188"/>
        <end position="208"/>
    </location>
</feature>
<keyword evidence="2" id="KW-0175">Coiled coil</keyword>
<feature type="region of interest" description="Disordered" evidence="3">
    <location>
        <begin position="1271"/>
        <end position="1369"/>
    </location>
</feature>
<dbReference type="KEGG" id="pfp:PFL1_03049"/>
<dbReference type="OrthoDB" id="2130750at2759"/>
<feature type="domain" description="CAP-Gly" evidence="5">
    <location>
        <begin position="256"/>
        <end position="301"/>
    </location>
</feature>
<dbReference type="eggNOG" id="KOG4568">
    <property type="taxonomic scope" value="Eukaryota"/>
</dbReference>
<evidence type="ECO:0008006" key="8">
    <source>
        <dbReference type="Google" id="ProtNLM"/>
    </source>
</evidence>
<evidence type="ECO:0000313" key="7">
    <source>
        <dbReference type="Proteomes" id="UP000053664"/>
    </source>
</evidence>
<feature type="domain" description="CCHC-type" evidence="4">
    <location>
        <begin position="1419"/>
        <end position="1433"/>
    </location>
</feature>
<sequence length="1439" mass="153615">MSQPSSSSSGPSTPSHTIVRSGLPTPSGIARRSSLAANSSPIDSPDTAYKKQSLAEAISRNDPAKYRSATSTSSNGDSAEADRGSPILTAGKLPRPGMIGRRSTAGLRPRSETPTGLPVPQGSQLSPPSLPPHSRAASAASSVDGIGGSPSRSRSPLVPAGRPNLSASVSIPRGLATPKRLSDIHGRTPPAAAAAAGSGSAASTATPGLPSHAAATIASRAREQPSKLARRGKDLEIGDIVIMEGQDLTGVLRFLGPVQGMNGSYAGLELIGDCIGKGKNNGSVKGVQYFACADGDGVFCPVHKVVAVSDSPPKDAVARPASAMSNRSSSRQSDVYERPPSTTPGRRRASTVSRPPSTTPSRASSRASVRPPSATPGSRPASAMSLSRPSSRLTARKSLGAIAASRDDDDQEPQRRAKTSAEYAAAAEKRITEGSRAHKLLGMTAKDLQQRRIAGSAGGKVSSRLGGSPVKGALAGAPSSPLKSSLIGTRTPRSSLVGGALGGPATPGLPKARQSLGGIPTPRAAKGRVSMFARPPGSNGAAATMPPPRSPTKDSSLRPASALSMRSSSRLSNVHSAAADDDDGDPNGEAAPSGRNSSLDRARDLLEAMDLTPRRPAAAAATGSRPGRHQQSASFSGYGTAVPDEPAFQQNESVAEAVVPLSLYEEQEAELERLRTQAEELEKKNAELTKLQGARKARMSEIRSNEAVLEEERAKMRAEAREKEREMDEERQIERQDDLRRRKEIEDRERELKERLERLQDEHLKAKGEHESQTRDLQAKLQESATLVDEMKRSLEEQAVKEEGDAKAALEVQLKVKDAEIESMQSAVRRLEAELQRERKELGEQIDELKDAGRETISLYEQRIEEVEHENHELLDNMKLLEQRAQEAIGAAEARYEALAGRNGSTAQPSAATEIDNENLREQVAHLQDRLGNYEDQIAEATMALEKEKEYLQKKKERAVEVETSLKNEIKRLKAEVERLVAAEREAKERFEEVHAALDESKAAHETERAELEVLRADVQNIESLNGGSVRGSTTARDLNEARKKWEAEKSKYEAEIKALTDKLGSSSGAAREAGERSLDVPLSSPGPVARDDSRRISSASSISVTSNDTTNRRSSRTSINGGMASSEASSANQVSGLNYLVRQLTEENAEIKNKHKMLESEVKDKLRAAEQKARTLELTVEALQGGKAAGGGGNDAEELAAKLAECEQRLRENDDEIAKLRLRVKDVERSREREVSSLNKEVAELEALVEARIFREDELEGEIDRLKRKVGQERSAAPVVTEPRPEADGRGPAEPSAVEAAPSVEAPVRRRTTSQIEQDSPTANRRASRRLSGAAAATSAAPSASTLEGKAGPLGGVEDDEDDDDDEIEDFCGLCSKRGHSVVDCKQLDQPPAMSAMSAGAGIGASASAAGQLDGEACDDCGEHGHRFEECPYANEIF</sequence>
<protein>
    <recommendedName>
        <fullName evidence="8">CAP-Gly domain-containing protein</fullName>
    </recommendedName>
</protein>
<dbReference type="InterPro" id="IPR000938">
    <property type="entry name" value="CAP-Gly_domain"/>
</dbReference>
<dbReference type="Gene3D" id="2.30.30.190">
    <property type="entry name" value="CAP Gly-rich-like domain"/>
    <property type="match status" value="1"/>
</dbReference>
<feature type="compositionally biased region" description="Low complexity" evidence="3">
    <location>
        <begin position="1293"/>
        <end position="1307"/>
    </location>
</feature>
<dbReference type="SMART" id="SM01052">
    <property type="entry name" value="CAP_GLY"/>
    <property type="match status" value="1"/>
</dbReference>
<feature type="region of interest" description="Disordered" evidence="3">
    <location>
        <begin position="310"/>
        <end position="394"/>
    </location>
</feature>